<dbReference type="SMART" id="SM00470">
    <property type="entry name" value="ParB"/>
    <property type="match status" value="1"/>
</dbReference>
<dbReference type="InterPro" id="IPR003115">
    <property type="entry name" value="ParB_N"/>
</dbReference>
<dbReference type="Gene3D" id="3.90.1530.30">
    <property type="match status" value="1"/>
</dbReference>
<dbReference type="GO" id="GO:0003677">
    <property type="term" value="F:DNA binding"/>
    <property type="evidence" value="ECO:0007669"/>
    <property type="project" value="UniProtKB-KW"/>
</dbReference>
<dbReference type="InterPro" id="IPR004437">
    <property type="entry name" value="ParB/RepB/Spo0J"/>
</dbReference>
<dbReference type="InterPro" id="IPR057240">
    <property type="entry name" value="ParB_dimer_C"/>
</dbReference>
<keyword evidence="7" id="KW-1185">Reference proteome</keyword>
<dbReference type="FunFam" id="3.90.1530.30:FF:000001">
    <property type="entry name" value="Chromosome partitioning protein ParB"/>
    <property type="match status" value="1"/>
</dbReference>
<dbReference type="CDD" id="cd16393">
    <property type="entry name" value="SPO0J_N"/>
    <property type="match status" value="1"/>
</dbReference>
<keyword evidence="2" id="KW-0159">Chromosome partition</keyword>
<dbReference type="OrthoDB" id="9802051at2"/>
<dbReference type="AlphaFoldDB" id="F0JIN8"/>
<dbReference type="STRING" id="641491.DND132_2268"/>
<dbReference type="InterPro" id="IPR041468">
    <property type="entry name" value="HTH_ParB/Spo0J"/>
</dbReference>
<accession>F0JIN8</accession>
<dbReference type="Proteomes" id="UP000007845">
    <property type="component" value="Chromosome"/>
</dbReference>
<reference evidence="6 7" key="1">
    <citation type="journal article" date="2011" name="J. Bacteriol.">
        <title>Genome sequence of the mercury-methylating strain Desulfovibrio desulfuricans ND132.</title>
        <authorList>
            <person name="Brown S.D."/>
            <person name="Gilmour C.C."/>
            <person name="Kucken A.M."/>
            <person name="Wall J.D."/>
            <person name="Elias D.A."/>
            <person name="Brandt C.C."/>
            <person name="Podar M."/>
            <person name="Chertkov O."/>
            <person name="Held B."/>
            <person name="Bruce D.C."/>
            <person name="Detter J.C."/>
            <person name="Tapia R."/>
            <person name="Han C.S."/>
            <person name="Goodwin L.A."/>
            <person name="Cheng J.F."/>
            <person name="Pitluck S."/>
            <person name="Woyke T."/>
            <person name="Mikhailova N."/>
            <person name="Ivanova N.N."/>
            <person name="Han J."/>
            <person name="Lucas S."/>
            <person name="Lapidus A.L."/>
            <person name="Land M.L."/>
            <person name="Hauser L.J."/>
            <person name="Palumbo A.V."/>
        </authorList>
    </citation>
    <scope>NUCLEOTIDE SEQUENCE [LARGE SCALE GENOMIC DNA]</scope>
    <source>
        <strain evidence="6 7">ND132</strain>
    </source>
</reference>
<feature type="region of interest" description="Disordered" evidence="4">
    <location>
        <begin position="231"/>
        <end position="256"/>
    </location>
</feature>
<dbReference type="RefSeq" id="WP_014322898.1">
    <property type="nucleotide sequence ID" value="NC_016803.1"/>
</dbReference>
<dbReference type="EMBL" id="CP003220">
    <property type="protein sequence ID" value="EGB15472.1"/>
    <property type="molecule type" value="Genomic_DNA"/>
</dbReference>
<evidence type="ECO:0000259" key="5">
    <source>
        <dbReference type="SMART" id="SM00470"/>
    </source>
</evidence>
<dbReference type="Pfam" id="PF02195">
    <property type="entry name" value="ParB_N"/>
    <property type="match status" value="1"/>
</dbReference>
<dbReference type="Pfam" id="PF23552">
    <property type="entry name" value="ParB_C"/>
    <property type="match status" value="1"/>
</dbReference>
<evidence type="ECO:0000256" key="1">
    <source>
        <dbReference type="ARBA" id="ARBA00006295"/>
    </source>
</evidence>
<proteinExistence type="inferred from homology"/>
<evidence type="ECO:0000313" key="7">
    <source>
        <dbReference type="Proteomes" id="UP000007845"/>
    </source>
</evidence>
<dbReference type="FunFam" id="1.10.10.2830:FF:000001">
    <property type="entry name" value="Chromosome partitioning protein ParB"/>
    <property type="match status" value="1"/>
</dbReference>
<feature type="domain" description="ParB-like N-terminal" evidence="5">
    <location>
        <begin position="33"/>
        <end position="123"/>
    </location>
</feature>
<dbReference type="eggNOG" id="COG1475">
    <property type="taxonomic scope" value="Bacteria"/>
</dbReference>
<comment type="similarity">
    <text evidence="1">Belongs to the ParB family.</text>
</comment>
<dbReference type="GO" id="GO:0045881">
    <property type="term" value="P:positive regulation of sporulation resulting in formation of a cellular spore"/>
    <property type="evidence" value="ECO:0007669"/>
    <property type="project" value="TreeGrafter"/>
</dbReference>
<dbReference type="HOGENOM" id="CLU_023853_0_0_7"/>
<dbReference type="NCBIfam" id="TIGR00180">
    <property type="entry name" value="parB_part"/>
    <property type="match status" value="1"/>
</dbReference>
<sequence length="305" mass="32970">MTATNRGLGRGLDALLGGVREDEKVTADAAEVRLIPVGAITPNPHQPRREFSEEALNDLAASIETRGVLQPILVRPLGKGKYELVAGERRLRASRKAGLTDIPSLVREMTDQESLAIALIENLQREDLNAVEEALGYQRLQQEFGLSQEELARQVGKSRSAVANSLRLLNLPESVQTAIQQNVLSAGHGRAIMAVSAPEPQAELHRRIAENGLTVRQAEAQASFFKQHGRLPGADEIGAAPSSRSAKSEPRPLDPRLETLQGELSDLLGLTVKISGSPEKGKLTVSYAAEDDLRSVAERFGVEFA</sequence>
<dbReference type="PANTHER" id="PTHR33375:SF1">
    <property type="entry name" value="CHROMOSOME-PARTITIONING PROTEIN PARB-RELATED"/>
    <property type="match status" value="1"/>
</dbReference>
<dbReference type="SUPFAM" id="SSF109709">
    <property type="entry name" value="KorB DNA-binding domain-like"/>
    <property type="match status" value="1"/>
</dbReference>
<dbReference type="InterPro" id="IPR050336">
    <property type="entry name" value="Chromosome_partition/occlusion"/>
</dbReference>
<dbReference type="GO" id="GO:0005694">
    <property type="term" value="C:chromosome"/>
    <property type="evidence" value="ECO:0007669"/>
    <property type="project" value="TreeGrafter"/>
</dbReference>
<dbReference type="SMR" id="F0JIN8"/>
<evidence type="ECO:0000256" key="2">
    <source>
        <dbReference type="ARBA" id="ARBA00022829"/>
    </source>
</evidence>
<keyword evidence="3" id="KW-0238">DNA-binding</keyword>
<evidence type="ECO:0000313" key="6">
    <source>
        <dbReference type="EMBL" id="EGB15472.1"/>
    </source>
</evidence>
<evidence type="ECO:0000256" key="4">
    <source>
        <dbReference type="SAM" id="MobiDB-lite"/>
    </source>
</evidence>
<dbReference type="KEGG" id="ddn:DND132_2268"/>
<dbReference type="PANTHER" id="PTHR33375">
    <property type="entry name" value="CHROMOSOME-PARTITIONING PROTEIN PARB-RELATED"/>
    <property type="match status" value="1"/>
</dbReference>
<organism evidence="6 7">
    <name type="scientific">Pseudodesulfovibrio mercurii</name>
    <dbReference type="NCBI Taxonomy" id="641491"/>
    <lineage>
        <taxon>Bacteria</taxon>
        <taxon>Pseudomonadati</taxon>
        <taxon>Thermodesulfobacteriota</taxon>
        <taxon>Desulfovibrionia</taxon>
        <taxon>Desulfovibrionales</taxon>
        <taxon>Desulfovibrionaceae</taxon>
    </lineage>
</organism>
<dbReference type="Gene3D" id="1.10.10.2830">
    <property type="match status" value="1"/>
</dbReference>
<name>F0JIN8_9BACT</name>
<dbReference type="Pfam" id="PF17762">
    <property type="entry name" value="HTH_ParB"/>
    <property type="match status" value="1"/>
</dbReference>
<dbReference type="GO" id="GO:0007059">
    <property type="term" value="P:chromosome segregation"/>
    <property type="evidence" value="ECO:0007669"/>
    <property type="project" value="UniProtKB-KW"/>
</dbReference>
<evidence type="ECO:0000256" key="3">
    <source>
        <dbReference type="ARBA" id="ARBA00023125"/>
    </source>
</evidence>
<protein>
    <submittedName>
        <fullName evidence="6">ParB-like partition protein</fullName>
    </submittedName>
</protein>
<dbReference type="SUPFAM" id="SSF110849">
    <property type="entry name" value="ParB/Sulfiredoxin"/>
    <property type="match status" value="1"/>
</dbReference>
<feature type="compositionally biased region" description="Basic and acidic residues" evidence="4">
    <location>
        <begin position="246"/>
        <end position="256"/>
    </location>
</feature>
<dbReference type="InterPro" id="IPR036086">
    <property type="entry name" value="ParB/Sulfiredoxin_sf"/>
</dbReference>
<gene>
    <name evidence="6" type="ORF">DND132_2268</name>
</gene>